<organism evidence="5">
    <name type="scientific">Cladocopium goreaui</name>
    <dbReference type="NCBI Taxonomy" id="2562237"/>
    <lineage>
        <taxon>Eukaryota</taxon>
        <taxon>Sar</taxon>
        <taxon>Alveolata</taxon>
        <taxon>Dinophyceae</taxon>
        <taxon>Suessiales</taxon>
        <taxon>Symbiodiniaceae</taxon>
        <taxon>Cladocopium</taxon>
    </lineage>
</organism>
<proteinExistence type="predicted"/>
<dbReference type="Gene3D" id="3.50.50.60">
    <property type="entry name" value="FAD/NAD(P)-binding domain"/>
    <property type="match status" value="1"/>
</dbReference>
<evidence type="ECO:0000313" key="7">
    <source>
        <dbReference type="Proteomes" id="UP001152797"/>
    </source>
</evidence>
<accession>A0A9P1CCR9</accession>
<keyword evidence="2" id="KW-0812">Transmembrane</keyword>
<dbReference type="InterPro" id="IPR029058">
    <property type="entry name" value="AB_hydrolase_fold"/>
</dbReference>
<reference evidence="6 7" key="2">
    <citation type="submission" date="2024-05" db="EMBL/GenBank/DDBJ databases">
        <authorList>
            <person name="Chen Y."/>
            <person name="Shah S."/>
            <person name="Dougan E. K."/>
            <person name="Thang M."/>
            <person name="Chan C."/>
        </authorList>
    </citation>
    <scope>NUCLEOTIDE SEQUENCE [LARGE SCALE GENOMIC DNA]</scope>
</reference>
<dbReference type="Pfam" id="PF01266">
    <property type="entry name" value="DAO"/>
    <property type="match status" value="1"/>
</dbReference>
<evidence type="ECO:0000256" key="1">
    <source>
        <dbReference type="SAM" id="Coils"/>
    </source>
</evidence>
<dbReference type="Gene3D" id="3.30.9.10">
    <property type="entry name" value="D-Amino Acid Oxidase, subunit A, domain 2"/>
    <property type="match status" value="1"/>
</dbReference>
<evidence type="ECO:0000259" key="3">
    <source>
        <dbReference type="Pfam" id="PF01266"/>
    </source>
</evidence>
<evidence type="ECO:0000313" key="6">
    <source>
        <dbReference type="EMBL" id="CAL4775193.1"/>
    </source>
</evidence>
<sequence length="1856" mass="205502">MAATAGFAQMGLQAARAQVCVLGGGVVGTAIARELAQRGVETILLEKNRIGSGVSGGNTGIACTLLGVAKDSLERQCLERALPLNLPTYQSLGLPHKAAGALYVAWSSGEAQTLEVLAEEAGEECRRLNAEELLTLEPQLATSAQAALLVPGETTVDPGLVPLAFAADAHRCGAHVWERTAQASIEEVCGAWRLRLPGLLQSPILTQHLVNCTGLTAPHNSTKTDLRFKPRRGDYLLFRRPDASATPPLSRPIGAVPTPLARGVYVWPTVHGDVLCGPTNVEQEHSELPPPSAETLEALRDKAISVCPALAEWPVAGAYAGLRPALDPTVFGSDYFLNTSQKPAGHSFTTVAGVRSTGLTASLGIAKMLCDRLGFAEAASPSPTPASPLLPALRSLAETYAETKGFIELAQRKWLVAHPQTCLGLAATAGVAAMPGPSERSGSAAWLTGIDGRSKDLHGILQKPSGAMGLGMECLSLLKKQKTKILMHQVIEKQKLERILKDIMTLEAERKQEAAEIDPEAVKAKAQDTIKAVDISMSKNMTTALAYMMPMVMQSPRARHMDEHIPRPQSVLRMDLSHYWISRVVALGAGFTCALLLAQALGPKVARGKTEGGGGQFLQEWKFEEVNVNSGDKVFDVLFNQTLYDCIEPVKHIADKRGRCYDTIFARQHKCYALRKEEPPASCKRTVKCLQGKKDEKPINPCEWLCTGGNRNQAWVKERCDKAVHDAMRWSGKCLDHGYEQRSFEAMEDVNVLSQRCVDETTSTTTQVGSHFFCWALVVPWTNEVDLLLMQQKLKKGIFECDGHEIYSDREMHIGGINTVKVDTDLHCKMNKITLTIENTNIFRAVWRKVLDRMVWMDYEWTVKADLDSVFVPNRLLHYVQDPWIQNHAQEGNGLWLNNCWRGLHGPIEVLSRQAMQIYNNRWLQCEAVAEAKPQEDVYLQECMQTLGIWKSDMKHLLAEDHCDHHDFWKCEGNFVAYHPFKVAISHQWRHTCRFCQSQRIYETIDKRSKKAQEMIARAAVEEVKNLTKDMQDVFEVQDIKGQIFKSLGEIDTPSLATIIASAFAPAQLRALHISNAISLMTVLVVVIIDALILVSDRGFTCQSFVGNKEGKRDAVDLWYKVDLGIAAFCVLVRLWTLRSLSPLIQEMNNPPMLEMQDDPVQALRALLAYYLNTGSRAIMRVDEITESLIYALSNWTVLFNLIWIGVAGDLVLNTPWSSCHDPGLIILRIRFILFLILIVPVLLNVVLFFAGRMLNGEGLQISLLNSASKADESLGIGVPLCSILVQAFFIRNKRDMINIQLKILQMKKEEAEKKRLEAEKELQRLQGDETSQDSQVETLQHQLQEEAGKDDNQVVKEQEEQREKVLQEAEQVFGLLNERAKKASGEAEAQVKKWEEGDGGELLQAISKGEGGAKLQEMLGQVDMQSMASQYAQQAQQMAGDLQNQEWVKDASQRAQAAVADAQQRGQELYNSEEVQGLMQGDQLQAAMQAGQDAERLSSQPGSRRVSCGVVRGVAERRIFVALEAHAHWRSAGRRALKGTVIDAPRVRVDMPASLMEVEEPLALEAARSYQAVELQVPSWVSEKPISTSFIAANDMPYEGNAAKRPPPLVLLHGFDSSALEFRRLLPLLSEAGVEVYLVDLLGWGFGEKEDVTNFSPEAKREHLLAFWSQHLQKRPMVLGGASLGGGIAMDFAVQHPEAVAKMVLMNPQGFIDGAPKVGPLGPLGIKVLGSWPLRWMANQMAYFNKQRYATDDAVRVGRLHVDTEGWEEASLDYLNSGGYTLSPLVSQVHCPTLMIWGEEDEILDAQDQVSRFQEELRCPVTLQWIQDSGHVPHLEKPAETAAAIQVFLEAPVKK</sequence>
<dbReference type="InterPro" id="IPR006076">
    <property type="entry name" value="FAD-dep_OxRdtase"/>
</dbReference>
<dbReference type="InterPro" id="IPR052745">
    <property type="entry name" value="G3P_Oxidase/Oxidoreductase"/>
</dbReference>
<dbReference type="SUPFAM" id="SSF54373">
    <property type="entry name" value="FAD-linked reductases, C-terminal domain"/>
    <property type="match status" value="1"/>
</dbReference>
<feature type="coiled-coil region" evidence="1">
    <location>
        <begin position="1295"/>
        <end position="1329"/>
    </location>
</feature>
<reference evidence="5" key="1">
    <citation type="submission" date="2022-10" db="EMBL/GenBank/DDBJ databases">
        <authorList>
            <person name="Chen Y."/>
            <person name="Dougan E. K."/>
            <person name="Chan C."/>
            <person name="Rhodes N."/>
            <person name="Thang M."/>
        </authorList>
    </citation>
    <scope>NUCLEOTIDE SEQUENCE</scope>
</reference>
<feature type="transmembrane region" description="Helical" evidence="2">
    <location>
        <begin position="1077"/>
        <end position="1097"/>
    </location>
</feature>
<comment type="caution">
    <text evidence="5">The sequence shown here is derived from an EMBL/GenBank/DDBJ whole genome shotgun (WGS) entry which is preliminary data.</text>
</comment>
<keyword evidence="2" id="KW-0472">Membrane</keyword>
<feature type="transmembrane region" description="Helical" evidence="2">
    <location>
        <begin position="1189"/>
        <end position="1213"/>
    </location>
</feature>
<name>A0A9P1CCR9_9DINO</name>
<dbReference type="PANTHER" id="PTHR42720:SF1">
    <property type="entry name" value="GLYCEROL 3-PHOSPHATE OXIDASE"/>
    <property type="match status" value="1"/>
</dbReference>
<feature type="domain" description="FAD dependent oxidoreductase" evidence="3">
    <location>
        <begin position="19"/>
        <end position="372"/>
    </location>
</feature>
<dbReference type="SUPFAM" id="SSF51905">
    <property type="entry name" value="FAD/NAD(P)-binding domain"/>
    <property type="match status" value="1"/>
</dbReference>
<dbReference type="EMBL" id="CAMXCT020001213">
    <property type="protein sequence ID" value="CAL1141256.1"/>
    <property type="molecule type" value="Genomic_DNA"/>
</dbReference>
<dbReference type="Proteomes" id="UP001152797">
    <property type="component" value="Unassembled WGS sequence"/>
</dbReference>
<dbReference type="OrthoDB" id="6431331at2759"/>
<dbReference type="EMBL" id="CAMXCT010001213">
    <property type="protein sequence ID" value="CAI3987881.1"/>
    <property type="molecule type" value="Genomic_DNA"/>
</dbReference>
<dbReference type="InterPro" id="IPR036188">
    <property type="entry name" value="FAD/NAD-bd_sf"/>
</dbReference>
<dbReference type="SUPFAM" id="SSF53474">
    <property type="entry name" value="alpha/beta-Hydrolases"/>
    <property type="match status" value="1"/>
</dbReference>
<dbReference type="CDD" id="cd22249">
    <property type="entry name" value="UDM1_RNF168_RNF169-like"/>
    <property type="match status" value="1"/>
</dbReference>
<dbReference type="PRINTS" id="PR00111">
    <property type="entry name" value="ABHYDROLASE"/>
</dbReference>
<dbReference type="GO" id="GO:0003824">
    <property type="term" value="F:catalytic activity"/>
    <property type="evidence" value="ECO:0007669"/>
    <property type="project" value="InterPro"/>
</dbReference>
<evidence type="ECO:0000259" key="4">
    <source>
        <dbReference type="Pfam" id="PF12697"/>
    </source>
</evidence>
<dbReference type="Gene3D" id="3.40.50.1820">
    <property type="entry name" value="alpha/beta hydrolase"/>
    <property type="match status" value="1"/>
</dbReference>
<dbReference type="PANTHER" id="PTHR42720">
    <property type="entry name" value="GLYCEROL-3-PHOSPHATE DEHYDROGENASE"/>
    <property type="match status" value="1"/>
</dbReference>
<dbReference type="EMBL" id="CAMXCT030001213">
    <property type="protein sequence ID" value="CAL4775193.1"/>
    <property type="molecule type" value="Genomic_DNA"/>
</dbReference>
<feature type="transmembrane region" description="Helical" evidence="2">
    <location>
        <begin position="1233"/>
        <end position="1255"/>
    </location>
</feature>
<dbReference type="PRINTS" id="PR00412">
    <property type="entry name" value="EPOXHYDRLASE"/>
</dbReference>
<gene>
    <name evidence="5" type="ORF">C1SCF055_LOCUS15119</name>
</gene>
<feature type="domain" description="AB hydrolase-1" evidence="4">
    <location>
        <begin position="1610"/>
        <end position="1845"/>
    </location>
</feature>
<keyword evidence="1" id="KW-0175">Coiled coil</keyword>
<keyword evidence="2" id="KW-1133">Transmembrane helix</keyword>
<keyword evidence="7" id="KW-1185">Reference proteome</keyword>
<dbReference type="InterPro" id="IPR000073">
    <property type="entry name" value="AB_hydrolase_1"/>
</dbReference>
<evidence type="ECO:0000256" key="2">
    <source>
        <dbReference type="SAM" id="Phobius"/>
    </source>
</evidence>
<evidence type="ECO:0000313" key="5">
    <source>
        <dbReference type="EMBL" id="CAI3987881.1"/>
    </source>
</evidence>
<feature type="transmembrane region" description="Helical" evidence="2">
    <location>
        <begin position="1275"/>
        <end position="1291"/>
    </location>
</feature>
<protein>
    <submittedName>
        <fullName evidence="6">Glycerol 3-phosphate oxidase (GlpO) (L-alpha-glycerophosphate oxidase)</fullName>
    </submittedName>
</protein>
<dbReference type="InterPro" id="IPR000639">
    <property type="entry name" value="Epox_hydrolase-like"/>
</dbReference>
<dbReference type="Pfam" id="PF12697">
    <property type="entry name" value="Abhydrolase_6"/>
    <property type="match status" value="1"/>
</dbReference>